<dbReference type="EMBL" id="AHNR02000063">
    <property type="protein sequence ID" value="EKR53855.1"/>
    <property type="molecule type" value="Genomic_DNA"/>
</dbReference>
<organism evidence="1 2">
    <name type="scientific">Leptospira interrogans str. UI 12758</name>
    <dbReference type="NCBI Taxonomy" id="1049938"/>
    <lineage>
        <taxon>Bacteria</taxon>
        <taxon>Pseudomonadati</taxon>
        <taxon>Spirochaetota</taxon>
        <taxon>Spirochaetia</taxon>
        <taxon>Leptospirales</taxon>
        <taxon>Leptospiraceae</taxon>
        <taxon>Leptospira</taxon>
    </lineage>
</organism>
<dbReference type="Proteomes" id="UP000001340">
    <property type="component" value="Unassembled WGS sequence"/>
</dbReference>
<evidence type="ECO:0000313" key="1">
    <source>
        <dbReference type="EMBL" id="EKR53855.1"/>
    </source>
</evidence>
<sequence length="42" mass="5249">MDRFFYYKKTKCSFKSYISEPNYVCEIYNMRAMFLFLEISIK</sequence>
<proteinExistence type="predicted"/>
<reference evidence="1 2" key="1">
    <citation type="submission" date="2012-10" db="EMBL/GenBank/DDBJ databases">
        <authorList>
            <person name="Harkins D.M."/>
            <person name="Durkin A.S."/>
            <person name="Brinkac L.M."/>
            <person name="Haft D.H."/>
            <person name="Selengut J.D."/>
            <person name="Sanka R."/>
            <person name="DePew J."/>
            <person name="Purushe J."/>
            <person name="Chanthongthip A."/>
            <person name="Lattana O."/>
            <person name="Phetsouvanh R."/>
            <person name="Newton P.N."/>
            <person name="Vinetz J.M."/>
            <person name="Sutton G.G."/>
            <person name="Nierman W.C."/>
            <person name="Fouts D.E."/>
        </authorList>
    </citation>
    <scope>NUCLEOTIDE SEQUENCE [LARGE SCALE GENOMIC DNA]</scope>
    <source>
        <strain evidence="1 2">UI 12758</strain>
    </source>
</reference>
<name>A0A0E2D1V2_LEPIR</name>
<dbReference type="AlphaFoldDB" id="A0A0E2D1V2"/>
<protein>
    <submittedName>
        <fullName evidence="1">Uncharacterized protein</fullName>
    </submittedName>
</protein>
<comment type="caution">
    <text evidence="1">The sequence shown here is derived from an EMBL/GenBank/DDBJ whole genome shotgun (WGS) entry which is preliminary data.</text>
</comment>
<evidence type="ECO:0000313" key="2">
    <source>
        <dbReference type="Proteomes" id="UP000001340"/>
    </source>
</evidence>
<accession>A0A0E2D1V2</accession>
<gene>
    <name evidence="1" type="ORF">LEP1GSC105_0475</name>
</gene>